<dbReference type="InterPro" id="IPR001829">
    <property type="entry name" value="Pili_assmbl_chaperone_bac"/>
</dbReference>
<protein>
    <submittedName>
        <fullName evidence="10">Molecular chaperone</fullName>
    </submittedName>
</protein>
<dbReference type="Pfam" id="PF00345">
    <property type="entry name" value="PapD_N"/>
    <property type="match status" value="1"/>
</dbReference>
<name>A0ABU8DD19_ERWAP</name>
<dbReference type="InterPro" id="IPR016148">
    <property type="entry name" value="Pili_assmbl_chaperone_C"/>
</dbReference>
<evidence type="ECO:0000256" key="2">
    <source>
        <dbReference type="ARBA" id="ARBA00007399"/>
    </source>
</evidence>
<dbReference type="SUPFAM" id="SSF49584">
    <property type="entry name" value="Periplasmic chaperone C-domain"/>
    <property type="match status" value="1"/>
</dbReference>
<comment type="subcellular location">
    <subcellularLocation>
        <location evidence="1">Periplasm</location>
    </subcellularLocation>
</comment>
<comment type="caution">
    <text evidence="10">The sequence shown here is derived from an EMBL/GenBank/DDBJ whole genome shotgun (WGS) entry which is preliminary data.</text>
</comment>
<evidence type="ECO:0000256" key="6">
    <source>
        <dbReference type="ARBA" id="ARBA00023319"/>
    </source>
</evidence>
<feature type="signal peptide" evidence="7">
    <location>
        <begin position="1"/>
        <end position="22"/>
    </location>
</feature>
<evidence type="ECO:0000256" key="5">
    <source>
        <dbReference type="ARBA" id="ARBA00023186"/>
    </source>
</evidence>
<comment type="similarity">
    <text evidence="2">Belongs to the periplasmic pilus chaperone family.</text>
</comment>
<evidence type="ECO:0000313" key="11">
    <source>
        <dbReference type="Proteomes" id="UP001306592"/>
    </source>
</evidence>
<keyword evidence="5" id="KW-0143">Chaperone</keyword>
<gene>
    <name evidence="10" type="ORF">V8N49_06980</name>
</gene>
<keyword evidence="3 7" id="KW-0732">Signal</keyword>
<sequence length="227" mass="24444">MKSKLCSLLLAGLLAGSGIAHAGVIIGGTRIVYDGAKKESSISLENPDASPYLIQSWVENEAGQSDKSSFIVTPPLFRLDAKQKNTLRVMQAASGLAQDRETLYWLNIKSIPTTDPDRAENTLQLAVNTRIKLIYRPASLKESTPDQASAQLQWSRQGNKLNVNNPTPYYVNFNAISVGGKALANVTYVAPRSSASFTLPAAVSSSQVEWKVISDYGAIGAAHKSSF</sequence>
<keyword evidence="11" id="KW-1185">Reference proteome</keyword>
<dbReference type="SUPFAM" id="SSF49354">
    <property type="entry name" value="PapD-like"/>
    <property type="match status" value="1"/>
</dbReference>
<dbReference type="RefSeq" id="WP_191150232.1">
    <property type="nucleotide sequence ID" value="NZ_JACXBP010000009.1"/>
</dbReference>
<dbReference type="InterPro" id="IPR036316">
    <property type="entry name" value="Pili_assmbl_chap_C_dom_sf"/>
</dbReference>
<dbReference type="InterPro" id="IPR050643">
    <property type="entry name" value="Periplasmic_pilus_chap"/>
</dbReference>
<evidence type="ECO:0000313" key="10">
    <source>
        <dbReference type="EMBL" id="MEI2681408.1"/>
    </source>
</evidence>
<reference evidence="10 11" key="1">
    <citation type="submission" date="2024-02" db="EMBL/GenBank/DDBJ databases">
        <title>First report Erwinia aphidicola in onion in Chile.</title>
        <authorList>
            <person name="Valenzuela M."/>
            <person name="Pena M."/>
            <person name="Dutta B."/>
        </authorList>
    </citation>
    <scope>NUCLEOTIDE SEQUENCE [LARGE SCALE GENOMIC DNA]</scope>
    <source>
        <strain evidence="10 11">QCJ3A</strain>
    </source>
</reference>
<keyword evidence="6" id="KW-0393">Immunoglobulin domain</keyword>
<dbReference type="InterPro" id="IPR008962">
    <property type="entry name" value="PapD-like_sf"/>
</dbReference>
<evidence type="ECO:0000256" key="7">
    <source>
        <dbReference type="SAM" id="SignalP"/>
    </source>
</evidence>
<evidence type="ECO:0000259" key="9">
    <source>
        <dbReference type="Pfam" id="PF02753"/>
    </source>
</evidence>
<dbReference type="InterPro" id="IPR013783">
    <property type="entry name" value="Ig-like_fold"/>
</dbReference>
<evidence type="ECO:0000256" key="3">
    <source>
        <dbReference type="ARBA" id="ARBA00022729"/>
    </source>
</evidence>
<feature type="chain" id="PRO_5047181485" evidence="7">
    <location>
        <begin position="23"/>
        <end position="227"/>
    </location>
</feature>
<feature type="domain" description="Pili assembly chaperone N-terminal" evidence="8">
    <location>
        <begin position="23"/>
        <end position="140"/>
    </location>
</feature>
<accession>A0ABU8DD19</accession>
<proteinExistence type="inferred from homology"/>
<dbReference type="PANTHER" id="PTHR30251">
    <property type="entry name" value="PILUS ASSEMBLY CHAPERONE"/>
    <property type="match status" value="1"/>
</dbReference>
<dbReference type="PRINTS" id="PR00969">
    <property type="entry name" value="CHAPERONPILI"/>
</dbReference>
<feature type="domain" description="Pili assembly chaperone C-terminal" evidence="9">
    <location>
        <begin position="163"/>
        <end position="219"/>
    </location>
</feature>
<evidence type="ECO:0000256" key="1">
    <source>
        <dbReference type="ARBA" id="ARBA00004418"/>
    </source>
</evidence>
<evidence type="ECO:0000256" key="4">
    <source>
        <dbReference type="ARBA" id="ARBA00022764"/>
    </source>
</evidence>
<dbReference type="Pfam" id="PF02753">
    <property type="entry name" value="PapD_C"/>
    <property type="match status" value="1"/>
</dbReference>
<dbReference type="Proteomes" id="UP001306592">
    <property type="component" value="Unassembled WGS sequence"/>
</dbReference>
<evidence type="ECO:0000259" key="8">
    <source>
        <dbReference type="Pfam" id="PF00345"/>
    </source>
</evidence>
<dbReference type="PANTHER" id="PTHR30251:SF9">
    <property type="entry name" value="CHAPERONE PROTEIN CAF1M"/>
    <property type="match status" value="1"/>
</dbReference>
<dbReference type="Gene3D" id="2.60.40.10">
    <property type="entry name" value="Immunoglobulins"/>
    <property type="match status" value="2"/>
</dbReference>
<dbReference type="InterPro" id="IPR016147">
    <property type="entry name" value="Pili_assmbl_chaperone_N"/>
</dbReference>
<dbReference type="EMBL" id="JBANEI010000003">
    <property type="protein sequence ID" value="MEI2681408.1"/>
    <property type="molecule type" value="Genomic_DNA"/>
</dbReference>
<organism evidence="10 11">
    <name type="scientific">Erwinia aphidicola</name>
    <dbReference type="NCBI Taxonomy" id="68334"/>
    <lineage>
        <taxon>Bacteria</taxon>
        <taxon>Pseudomonadati</taxon>
        <taxon>Pseudomonadota</taxon>
        <taxon>Gammaproteobacteria</taxon>
        <taxon>Enterobacterales</taxon>
        <taxon>Erwiniaceae</taxon>
        <taxon>Erwinia</taxon>
    </lineage>
</organism>
<keyword evidence="4" id="KW-0574">Periplasm</keyword>